<dbReference type="GO" id="GO:0051011">
    <property type="term" value="F:microtubule minus-end binding"/>
    <property type="evidence" value="ECO:0007669"/>
    <property type="project" value="TreeGrafter"/>
</dbReference>
<dbReference type="Pfam" id="PF17681">
    <property type="entry name" value="GCP_N_terminal"/>
    <property type="match status" value="1"/>
</dbReference>
<dbReference type="PANTHER" id="PTHR19302">
    <property type="entry name" value="GAMMA TUBULIN COMPLEX PROTEIN"/>
    <property type="match status" value="1"/>
</dbReference>
<evidence type="ECO:0000256" key="1">
    <source>
        <dbReference type="ARBA" id="ARBA00010337"/>
    </source>
</evidence>
<dbReference type="Pfam" id="PF04130">
    <property type="entry name" value="GCP_C_terminal"/>
    <property type="match status" value="1"/>
</dbReference>
<keyword evidence="3 5" id="KW-0493">Microtubule</keyword>
<dbReference type="GO" id="GO:0007020">
    <property type="term" value="P:microtubule nucleation"/>
    <property type="evidence" value="ECO:0007669"/>
    <property type="project" value="InterPro"/>
</dbReference>
<dbReference type="GO" id="GO:0051225">
    <property type="term" value="P:spindle assembly"/>
    <property type="evidence" value="ECO:0007669"/>
    <property type="project" value="TreeGrafter"/>
</dbReference>
<dbReference type="InterPro" id="IPR007259">
    <property type="entry name" value="GCP"/>
</dbReference>
<evidence type="ECO:0000313" key="9">
    <source>
        <dbReference type="Proteomes" id="UP000494163"/>
    </source>
</evidence>
<protein>
    <recommendedName>
        <fullName evidence="5">Gamma-tubulin complex component</fullName>
    </recommendedName>
</protein>
<dbReference type="GO" id="GO:0000278">
    <property type="term" value="P:mitotic cell cycle"/>
    <property type="evidence" value="ECO:0007669"/>
    <property type="project" value="TreeGrafter"/>
</dbReference>
<dbReference type="GO" id="GO:0000930">
    <property type="term" value="C:gamma-tubulin complex"/>
    <property type="evidence" value="ECO:0007669"/>
    <property type="project" value="TreeGrafter"/>
</dbReference>
<dbReference type="OMA" id="MKIVQLW"/>
<keyword evidence="2 5" id="KW-0963">Cytoplasm</keyword>
<dbReference type="OrthoDB" id="2192946at2759"/>
<feature type="domain" description="Gamma tubulin complex component protein N-terminal" evidence="7">
    <location>
        <begin position="2"/>
        <end position="285"/>
    </location>
</feature>
<evidence type="ECO:0000313" key="8">
    <source>
        <dbReference type="EMBL" id="ALC39119.1"/>
    </source>
</evidence>
<comment type="similarity">
    <text evidence="1 5">Belongs to the TUBGCP family.</text>
</comment>
<dbReference type="PANTHER" id="PTHR19302:SF13">
    <property type="entry name" value="GAMMA-TUBULIN COMPLEX COMPONENT 2"/>
    <property type="match status" value="1"/>
</dbReference>
<dbReference type="AlphaFoldDB" id="A0A0M3QTM0"/>
<dbReference type="GO" id="GO:0005874">
    <property type="term" value="C:microtubule"/>
    <property type="evidence" value="ECO:0007669"/>
    <property type="project" value="UniProtKB-KW"/>
</dbReference>
<dbReference type="InterPro" id="IPR040457">
    <property type="entry name" value="GCP_C"/>
</dbReference>
<evidence type="ECO:0000256" key="4">
    <source>
        <dbReference type="ARBA" id="ARBA00023212"/>
    </source>
</evidence>
<dbReference type="Proteomes" id="UP000494163">
    <property type="component" value="Chromosome 2L"/>
</dbReference>
<dbReference type="GO" id="GO:0031122">
    <property type="term" value="P:cytoplasmic microtubule organization"/>
    <property type="evidence" value="ECO:0007669"/>
    <property type="project" value="TreeGrafter"/>
</dbReference>
<dbReference type="GO" id="GO:0000922">
    <property type="term" value="C:spindle pole"/>
    <property type="evidence" value="ECO:0007669"/>
    <property type="project" value="InterPro"/>
</dbReference>
<dbReference type="Gene3D" id="1.20.120.1900">
    <property type="entry name" value="Gamma-tubulin complex, C-terminal domain"/>
    <property type="match status" value="1"/>
</dbReference>
<accession>A0A0M3QTM0</accession>
<evidence type="ECO:0000256" key="3">
    <source>
        <dbReference type="ARBA" id="ARBA00022701"/>
    </source>
</evidence>
<feature type="domain" description="Gamma tubulin complex component C-terminal" evidence="6">
    <location>
        <begin position="289"/>
        <end position="577"/>
    </location>
</feature>
<evidence type="ECO:0000256" key="5">
    <source>
        <dbReference type="RuleBase" id="RU363050"/>
    </source>
</evidence>
<proteinExistence type="inferred from homology"/>
<dbReference type="GO" id="GO:0043015">
    <property type="term" value="F:gamma-tubulin binding"/>
    <property type="evidence" value="ECO:0007669"/>
    <property type="project" value="InterPro"/>
</dbReference>
<dbReference type="EMBL" id="CP012523">
    <property type="protein sequence ID" value="ALC39119.1"/>
    <property type="molecule type" value="Genomic_DNA"/>
</dbReference>
<name>A0A0M3QTM0_DROBS</name>
<organism evidence="8 9">
    <name type="scientific">Drosophila busckii</name>
    <name type="common">Fruit fly</name>
    <dbReference type="NCBI Taxonomy" id="30019"/>
    <lineage>
        <taxon>Eukaryota</taxon>
        <taxon>Metazoa</taxon>
        <taxon>Ecdysozoa</taxon>
        <taxon>Arthropoda</taxon>
        <taxon>Hexapoda</taxon>
        <taxon>Insecta</taxon>
        <taxon>Pterygota</taxon>
        <taxon>Neoptera</taxon>
        <taxon>Endopterygota</taxon>
        <taxon>Diptera</taxon>
        <taxon>Brachycera</taxon>
        <taxon>Muscomorpha</taxon>
        <taxon>Ephydroidea</taxon>
        <taxon>Drosophilidae</taxon>
        <taxon>Drosophila</taxon>
    </lineage>
</organism>
<evidence type="ECO:0000259" key="6">
    <source>
        <dbReference type="Pfam" id="PF04130"/>
    </source>
</evidence>
<dbReference type="STRING" id="30019.A0A0M3QTM0"/>
<evidence type="ECO:0000259" key="7">
    <source>
        <dbReference type="Pfam" id="PF17681"/>
    </source>
</evidence>
<dbReference type="InterPro" id="IPR042241">
    <property type="entry name" value="GCP_C_sf"/>
</dbReference>
<dbReference type="GO" id="GO:0051321">
    <property type="term" value="P:meiotic cell cycle"/>
    <property type="evidence" value="ECO:0007669"/>
    <property type="project" value="TreeGrafter"/>
</dbReference>
<reference evidence="8 9" key="1">
    <citation type="submission" date="2015-08" db="EMBL/GenBank/DDBJ databases">
        <title>Ancestral chromatin configuration constrains chromatin evolution on differentiating sex chromosomes in Drosophila.</title>
        <authorList>
            <person name="Zhou Q."/>
            <person name="Bachtrog D."/>
        </authorList>
    </citation>
    <scope>NUCLEOTIDE SEQUENCE [LARGE SCALE GENOMIC DNA]</scope>
    <source>
        <tissue evidence="8">Whole larvae</tissue>
    </source>
</reference>
<dbReference type="SMR" id="A0A0M3QTM0"/>
<gene>
    <name evidence="8" type="ORF">Dbus_chr2Lg1204</name>
</gene>
<comment type="subcellular location">
    <subcellularLocation>
        <location evidence="5">Cytoplasm</location>
        <location evidence="5">Cytoskeleton</location>
        <location evidence="5">Microtubule organizing center</location>
    </subcellularLocation>
</comment>
<evidence type="ECO:0000256" key="2">
    <source>
        <dbReference type="ARBA" id="ARBA00022490"/>
    </source>
</evidence>
<dbReference type="InterPro" id="IPR041470">
    <property type="entry name" value="GCP_N"/>
</dbReference>
<keyword evidence="9" id="KW-1185">Reference proteome</keyword>
<keyword evidence="4 5" id="KW-0206">Cytoskeleton</keyword>
<sequence>MNDLIHVAIGMCGDYIKPKPREDPDDYYEAADRKYVRQFEFNFVVDETLLELVQQILPLASHFVGMQLIIAETDAWGQTNKALNVALGELTSDYYEMMQRLEQELMLDRLTLIKLLYYLEPTIWSMSEIFETLVQLERHNYRGAALLTYLCHRIKLLEGYALTQEIFIKLTKGAARPYMEMLQIWLQKGVIVDKYDEFLIEARAQPVDYWAHSYAVRIGCIPSFLQQTAEKILRTGKYLNVVRKCGKRFEPLNLQLDFNPSNNQHLLAIDAAFDYAARLLLDVLHEHDLLGHLLAMKRYFLLQQGDFILQFMDECEQELSQSVSQLLPINLEHLLQIVLGFSTDPYKDNLHCELHAAVTTTTGTELNAFDCFSFGYAVDWPICLVLNQRAIGKYQQLFRQLFYCKHVERQLSNIWKDNATAKQLNSTAPLLYQAAFGLRQRMLNAIQNLEYYMLIEVIEPHWHLFTQKLTQVQNMDALLELHEEFLDLCLKHCMIAEALQLHQAIRKLCGVCLKFCAFIKTTESQQLLKSSQLFTFFDERFSSLLITFLKQIIELTKNNTTDCFRNVVHRINFNGYYTEQLKREQRSAVDTEIEEAALETNV</sequence>